<organism evidence="1 2">
    <name type="scientific">Bugula neritina</name>
    <name type="common">Brown bryozoan</name>
    <name type="synonym">Sertularia neritina</name>
    <dbReference type="NCBI Taxonomy" id="10212"/>
    <lineage>
        <taxon>Eukaryota</taxon>
        <taxon>Metazoa</taxon>
        <taxon>Spiralia</taxon>
        <taxon>Lophotrochozoa</taxon>
        <taxon>Bryozoa</taxon>
        <taxon>Gymnolaemata</taxon>
        <taxon>Cheilostomatida</taxon>
        <taxon>Flustrina</taxon>
        <taxon>Buguloidea</taxon>
        <taxon>Bugulidae</taxon>
        <taxon>Bugula</taxon>
    </lineage>
</organism>
<evidence type="ECO:0000313" key="2">
    <source>
        <dbReference type="Proteomes" id="UP000593567"/>
    </source>
</evidence>
<dbReference type="Proteomes" id="UP000593567">
    <property type="component" value="Unassembled WGS sequence"/>
</dbReference>
<evidence type="ECO:0000313" key="1">
    <source>
        <dbReference type="EMBL" id="KAF6016935.1"/>
    </source>
</evidence>
<sequence>MLTVVVLTERICFAPPILNTEEAVICNLDTTILVSDLEEVSMSRLHKLHQCKAHMENPVLFKVTCNILPSFVCEEIPLEQGRDHGIGRRSLRVTLQDEQNRENILLLQYCLKICNSYVYGETRKRSISHVCLISFRYARSQSKLLK</sequence>
<keyword evidence="2" id="KW-1185">Reference proteome</keyword>
<gene>
    <name evidence="1" type="ORF">EB796_024744</name>
</gene>
<reference evidence="1" key="1">
    <citation type="submission" date="2020-06" db="EMBL/GenBank/DDBJ databases">
        <title>Draft genome of Bugula neritina, a colonial animal packing powerful symbionts and potential medicines.</title>
        <authorList>
            <person name="Rayko M."/>
        </authorList>
    </citation>
    <scope>NUCLEOTIDE SEQUENCE [LARGE SCALE GENOMIC DNA]</scope>
    <source>
        <strain evidence="1">Kwan_BN1</strain>
    </source>
</reference>
<dbReference type="EMBL" id="VXIV02003449">
    <property type="protein sequence ID" value="KAF6016935.1"/>
    <property type="molecule type" value="Genomic_DNA"/>
</dbReference>
<accession>A0A7J7ISZ0</accession>
<protein>
    <submittedName>
        <fullName evidence="1">Uncharacterized protein</fullName>
    </submittedName>
</protein>
<name>A0A7J7ISZ0_BUGNE</name>
<comment type="caution">
    <text evidence="1">The sequence shown here is derived from an EMBL/GenBank/DDBJ whole genome shotgun (WGS) entry which is preliminary data.</text>
</comment>
<dbReference type="AlphaFoldDB" id="A0A7J7ISZ0"/>
<proteinExistence type="predicted"/>